<dbReference type="Gene3D" id="3.20.20.70">
    <property type="entry name" value="Aldolase class I"/>
    <property type="match status" value="1"/>
</dbReference>
<keyword evidence="7" id="KW-0408">Iron</keyword>
<evidence type="ECO:0000256" key="10">
    <source>
        <dbReference type="ARBA" id="ARBA00023239"/>
    </source>
</evidence>
<dbReference type="GO" id="GO:0016829">
    <property type="term" value="F:lyase activity"/>
    <property type="evidence" value="ECO:0007669"/>
    <property type="project" value="UniProtKB-KW"/>
</dbReference>
<keyword evidence="8" id="KW-0411">Iron-sulfur</keyword>
<dbReference type="GO" id="GO:0051539">
    <property type="term" value="F:4 iron, 4 sulfur cluster binding"/>
    <property type="evidence" value="ECO:0007669"/>
    <property type="project" value="UniProtKB-KW"/>
</dbReference>
<gene>
    <name evidence="12" type="ORF">S01H1_15465</name>
</gene>
<keyword evidence="5" id="KW-0949">S-adenosyl-L-methionine</keyword>
<comment type="pathway">
    <text evidence="2">Cofactor biosynthesis; Fe-Mo cofactor biosynthesis.</text>
</comment>
<dbReference type="CDD" id="cd01335">
    <property type="entry name" value="Radical_SAM"/>
    <property type="match status" value="1"/>
</dbReference>
<proteinExistence type="inferred from homology"/>
<dbReference type="InterPro" id="IPR007197">
    <property type="entry name" value="rSAM"/>
</dbReference>
<evidence type="ECO:0000256" key="5">
    <source>
        <dbReference type="ARBA" id="ARBA00022691"/>
    </source>
</evidence>
<keyword evidence="9" id="KW-0535">Nitrogen fixation</keyword>
<dbReference type="PANTHER" id="PTHR43787:SF13">
    <property type="entry name" value="FEMO COFACTOR BIOSYNTHESIS PROTEIN NIFB"/>
    <property type="match status" value="1"/>
</dbReference>
<keyword evidence="6" id="KW-0479">Metal-binding</keyword>
<evidence type="ECO:0000256" key="1">
    <source>
        <dbReference type="ARBA" id="ARBA00001966"/>
    </source>
</evidence>
<dbReference type="Pfam" id="PF04055">
    <property type="entry name" value="Radical_SAM"/>
    <property type="match status" value="1"/>
</dbReference>
<evidence type="ECO:0000256" key="8">
    <source>
        <dbReference type="ARBA" id="ARBA00023014"/>
    </source>
</evidence>
<evidence type="ECO:0000256" key="6">
    <source>
        <dbReference type="ARBA" id="ARBA00022723"/>
    </source>
</evidence>
<organism evidence="12">
    <name type="scientific">marine sediment metagenome</name>
    <dbReference type="NCBI Taxonomy" id="412755"/>
    <lineage>
        <taxon>unclassified sequences</taxon>
        <taxon>metagenomes</taxon>
        <taxon>ecological metagenomes</taxon>
    </lineage>
</organism>
<evidence type="ECO:0000256" key="4">
    <source>
        <dbReference type="ARBA" id="ARBA00022485"/>
    </source>
</evidence>
<evidence type="ECO:0000256" key="3">
    <source>
        <dbReference type="ARBA" id="ARBA00006804"/>
    </source>
</evidence>
<feature type="domain" description="Radical SAM core" evidence="11">
    <location>
        <begin position="44"/>
        <end position="259"/>
    </location>
</feature>
<keyword evidence="10" id="KW-0456">Lyase</keyword>
<accession>X0SEJ3</accession>
<dbReference type="AlphaFoldDB" id="X0SEJ3"/>
<comment type="cofactor">
    <cofactor evidence="1">
        <name>[4Fe-4S] cluster</name>
        <dbReference type="ChEBI" id="CHEBI:49883"/>
    </cofactor>
</comment>
<dbReference type="EMBL" id="BARS01008070">
    <property type="protein sequence ID" value="GAF73526.1"/>
    <property type="molecule type" value="Genomic_DNA"/>
</dbReference>
<dbReference type="InterPro" id="IPR058240">
    <property type="entry name" value="rSAM_sf"/>
</dbReference>
<evidence type="ECO:0000256" key="9">
    <source>
        <dbReference type="ARBA" id="ARBA00023231"/>
    </source>
</evidence>
<comment type="caution">
    <text evidence="12">The sequence shown here is derived from an EMBL/GenBank/DDBJ whole genome shotgun (WGS) entry which is preliminary data.</text>
</comment>
<dbReference type="PANTHER" id="PTHR43787">
    <property type="entry name" value="FEMO COFACTOR BIOSYNTHESIS PROTEIN NIFB-RELATED"/>
    <property type="match status" value="1"/>
</dbReference>
<dbReference type="InterPro" id="IPR013785">
    <property type="entry name" value="Aldolase_TIM"/>
</dbReference>
<dbReference type="PROSITE" id="PS51918">
    <property type="entry name" value="RADICAL_SAM"/>
    <property type="match status" value="1"/>
</dbReference>
<evidence type="ECO:0000256" key="2">
    <source>
        <dbReference type="ARBA" id="ARBA00005155"/>
    </source>
</evidence>
<dbReference type="GO" id="GO:0046872">
    <property type="term" value="F:metal ion binding"/>
    <property type="evidence" value="ECO:0007669"/>
    <property type="project" value="UniProtKB-KW"/>
</dbReference>
<evidence type="ECO:0000259" key="11">
    <source>
        <dbReference type="PROSITE" id="PS51918"/>
    </source>
</evidence>
<sequence>MSVPCETYQRYLEPGFTAFDPLELAKQTERIVCRGDSRKYTKFYCTGVYRGIATGYTCGCCLRCIFCWVNWSRDFPEKYGTFNSSAEAFEKLNHVAQKAQISQLRVSGAEPTLGKAHLLALLEKVEASTFRLFILETNGVLIGADPDYAQQIARFKKVHTRVSLKAGTPEAFTAKTGAKPESFNLPFQGIVNLLEAGASFHVAAMSADTRIMTKQERESLLSRLASIYPALVDNLEEEVVDPYHTTLERLRHAGVKLKF</sequence>
<evidence type="ECO:0000256" key="7">
    <source>
        <dbReference type="ARBA" id="ARBA00023004"/>
    </source>
</evidence>
<dbReference type="SUPFAM" id="SSF102114">
    <property type="entry name" value="Radical SAM enzymes"/>
    <property type="match status" value="1"/>
</dbReference>
<comment type="similarity">
    <text evidence="3">Belongs to the radical SAM superfamily. NifB family.</text>
</comment>
<name>X0SEJ3_9ZZZZ</name>
<dbReference type="SFLD" id="SFLDS00029">
    <property type="entry name" value="Radical_SAM"/>
    <property type="match status" value="1"/>
</dbReference>
<evidence type="ECO:0000313" key="12">
    <source>
        <dbReference type="EMBL" id="GAF73526.1"/>
    </source>
</evidence>
<reference evidence="12" key="1">
    <citation type="journal article" date="2014" name="Front. Microbiol.">
        <title>High frequency of phylogenetically diverse reductive dehalogenase-homologous genes in deep subseafloor sedimentary metagenomes.</title>
        <authorList>
            <person name="Kawai M."/>
            <person name="Futagami T."/>
            <person name="Toyoda A."/>
            <person name="Takaki Y."/>
            <person name="Nishi S."/>
            <person name="Hori S."/>
            <person name="Arai W."/>
            <person name="Tsubouchi T."/>
            <person name="Morono Y."/>
            <person name="Uchiyama I."/>
            <person name="Ito T."/>
            <person name="Fujiyama A."/>
            <person name="Inagaki F."/>
            <person name="Takami H."/>
        </authorList>
    </citation>
    <scope>NUCLEOTIDE SEQUENCE</scope>
    <source>
        <strain evidence="12">Expedition CK06-06</strain>
    </source>
</reference>
<keyword evidence="4" id="KW-0004">4Fe-4S</keyword>
<protein>
    <recommendedName>
        <fullName evidence="11">Radical SAM core domain-containing protein</fullName>
    </recommendedName>
</protein>